<evidence type="ECO:0000256" key="4">
    <source>
        <dbReference type="ARBA" id="ARBA00023274"/>
    </source>
</evidence>
<dbReference type="HAMAP" id="MF_00371">
    <property type="entry name" value="Ribosomal_eS27"/>
    <property type="match status" value="1"/>
</dbReference>
<dbReference type="GO" id="GO:0005840">
    <property type="term" value="C:ribosome"/>
    <property type="evidence" value="ECO:0007669"/>
    <property type="project" value="UniProtKB-KW"/>
</dbReference>
<keyword evidence="5" id="KW-0479">Metal-binding</keyword>
<comment type="subunit">
    <text evidence="5">Part of the 30S ribosomal subunit.</text>
</comment>
<organism evidence="6 7">
    <name type="scientific">Candidatus Nanohalococcus occultus</name>
    <dbReference type="NCBI Taxonomy" id="2978047"/>
    <lineage>
        <taxon>Archaea</taxon>
        <taxon>Candidatus Nanohalarchaeota</taxon>
        <taxon>Candidatus Nanohalarchaeota incertae sedis</taxon>
        <taxon>Candidatus Nanohalococcus</taxon>
    </lineage>
</organism>
<keyword evidence="2 5" id="KW-0862">Zinc</keyword>
<dbReference type="SUPFAM" id="SSF57829">
    <property type="entry name" value="Zn-binding ribosomal proteins"/>
    <property type="match status" value="1"/>
</dbReference>
<dbReference type="NCBIfam" id="NF001629">
    <property type="entry name" value="PRK00415.1"/>
    <property type="match status" value="1"/>
</dbReference>
<dbReference type="Pfam" id="PF01667">
    <property type="entry name" value="Ribosomal_S27e"/>
    <property type="match status" value="1"/>
</dbReference>
<dbReference type="RefSeq" id="WP_347722203.1">
    <property type="nucleotide sequence ID" value="NZ_CP104395.1"/>
</dbReference>
<dbReference type="EMBL" id="CP104395">
    <property type="protein sequence ID" value="WEL19331.1"/>
    <property type="molecule type" value="Genomic_DNA"/>
</dbReference>
<evidence type="ECO:0000256" key="5">
    <source>
        <dbReference type="HAMAP-Rule" id="MF_00371"/>
    </source>
</evidence>
<feature type="binding site" evidence="5">
    <location>
        <position position="32"/>
    </location>
    <ligand>
        <name>Zn(2+)</name>
        <dbReference type="ChEBI" id="CHEBI:29105"/>
    </ligand>
</feature>
<name>A0ABY8CIZ5_9ARCH</name>
<dbReference type="InterPro" id="IPR011332">
    <property type="entry name" value="Ribosomal_zn-bd"/>
</dbReference>
<reference evidence="6 7" key="1">
    <citation type="submission" date="2022-09" db="EMBL/GenBank/DDBJ databases">
        <title>Xylan utilization by haloarchaea-nanohaloarchaea associations.</title>
        <authorList>
            <person name="Yakimov M."/>
        </authorList>
    </citation>
    <scope>NUCLEOTIDE SEQUENCE [LARGE SCALE GENOMIC DNA]</scope>
    <source>
        <strain evidence="6 7">SVXNc</strain>
    </source>
</reference>
<evidence type="ECO:0000256" key="3">
    <source>
        <dbReference type="ARBA" id="ARBA00022980"/>
    </source>
</evidence>
<keyword evidence="3 5" id="KW-0689">Ribosomal protein</keyword>
<feature type="binding site" evidence="5">
    <location>
        <position position="10"/>
    </location>
    <ligand>
        <name>Zn(2+)</name>
        <dbReference type="ChEBI" id="CHEBI:29105"/>
    </ligand>
</feature>
<keyword evidence="4 5" id="KW-0687">Ribonucleoprotein</keyword>
<dbReference type="Gene3D" id="2.20.25.100">
    <property type="entry name" value="Zn-binding ribosomal proteins"/>
    <property type="match status" value="1"/>
</dbReference>
<feature type="binding site" evidence="5">
    <location>
        <position position="29"/>
    </location>
    <ligand>
        <name>Zn(2+)</name>
        <dbReference type="ChEBI" id="CHEBI:29105"/>
    </ligand>
</feature>
<evidence type="ECO:0000313" key="6">
    <source>
        <dbReference type="EMBL" id="WEL19331.1"/>
    </source>
</evidence>
<evidence type="ECO:0000256" key="1">
    <source>
        <dbReference type="ARBA" id="ARBA00010919"/>
    </source>
</evidence>
<dbReference type="GeneID" id="98290342"/>
<proteinExistence type="inferred from homology"/>
<feature type="binding site" evidence="5">
    <location>
        <position position="13"/>
    </location>
    <ligand>
        <name>Zn(2+)</name>
        <dbReference type="ChEBI" id="CHEBI:29105"/>
    </ligand>
</feature>
<evidence type="ECO:0000256" key="2">
    <source>
        <dbReference type="ARBA" id="ARBA00022833"/>
    </source>
</evidence>
<gene>
    <name evidence="6" type="primary">rps27a</name>
    <name evidence="5" type="synonym">rps27e</name>
    <name evidence="6" type="ORF">SVXNc_0304</name>
</gene>
<protein>
    <recommendedName>
        <fullName evidence="5">Small ribosomal subunit protein eS27</fullName>
    </recommendedName>
</protein>
<dbReference type="InterPro" id="IPR000592">
    <property type="entry name" value="Ribosomal_eS27"/>
</dbReference>
<keyword evidence="5" id="KW-0863">Zinc-finger</keyword>
<dbReference type="Proteomes" id="UP001218034">
    <property type="component" value="Chromosome"/>
</dbReference>
<sequence length="57" mass="6169">MAQNFLRIECHECGNQQIVYSRASNKVDCMVCGEALLVPTGGKADIKADVVEELAAE</sequence>
<keyword evidence="7" id="KW-1185">Reference proteome</keyword>
<accession>A0ABY8CIZ5</accession>
<comment type="cofactor">
    <cofactor evidence="5">
        <name>Zn(2+)</name>
        <dbReference type="ChEBI" id="CHEBI:29105"/>
    </cofactor>
    <text evidence="5">Binds 1 zinc ion per subunit.</text>
</comment>
<evidence type="ECO:0000313" key="7">
    <source>
        <dbReference type="Proteomes" id="UP001218034"/>
    </source>
</evidence>
<feature type="zinc finger region" description="C4-type" evidence="5">
    <location>
        <begin position="10"/>
        <end position="32"/>
    </location>
</feature>
<comment type="similarity">
    <text evidence="1 5">Belongs to the eukaryotic ribosomal protein eS27 family.</text>
</comment>
<dbReference type="InterPro" id="IPR023407">
    <property type="entry name" value="Ribosomal_eS27_Zn-bd_dom_sf"/>
</dbReference>